<feature type="region of interest" description="Disordered" evidence="1">
    <location>
        <begin position="654"/>
        <end position="681"/>
    </location>
</feature>
<proteinExistence type="predicted"/>
<evidence type="ECO:0000256" key="1">
    <source>
        <dbReference type="SAM" id="MobiDB-lite"/>
    </source>
</evidence>
<feature type="region of interest" description="Disordered" evidence="1">
    <location>
        <begin position="753"/>
        <end position="784"/>
    </location>
</feature>
<accession>A0A3B0R3J4</accession>
<protein>
    <submittedName>
        <fullName evidence="3">Uncharacterized protein</fullName>
    </submittedName>
</protein>
<keyword evidence="2" id="KW-0472">Membrane</keyword>
<feature type="transmembrane region" description="Helical" evidence="2">
    <location>
        <begin position="55"/>
        <end position="76"/>
    </location>
</feature>
<dbReference type="Pfam" id="PF13779">
    <property type="entry name" value="DUF4175"/>
    <property type="match status" value="2"/>
</dbReference>
<dbReference type="EMBL" id="UOEE01000054">
    <property type="protein sequence ID" value="VAV88044.1"/>
    <property type="molecule type" value="Genomic_DNA"/>
</dbReference>
<keyword evidence="2" id="KW-1133">Transmembrane helix</keyword>
<evidence type="ECO:0000256" key="2">
    <source>
        <dbReference type="SAM" id="Phobius"/>
    </source>
</evidence>
<reference evidence="3" key="1">
    <citation type="submission" date="2018-06" db="EMBL/GenBank/DDBJ databases">
        <authorList>
            <person name="Zhirakovskaya E."/>
        </authorList>
    </citation>
    <scope>NUCLEOTIDE SEQUENCE</scope>
</reference>
<dbReference type="AlphaFoldDB" id="A0A3B0R3J4"/>
<evidence type="ECO:0000313" key="3">
    <source>
        <dbReference type="EMBL" id="VAV88044.1"/>
    </source>
</evidence>
<feature type="transmembrane region" description="Helical" evidence="2">
    <location>
        <begin position="27"/>
        <end position="49"/>
    </location>
</feature>
<feature type="compositionally biased region" description="Polar residues" evidence="1">
    <location>
        <begin position="655"/>
        <end position="681"/>
    </location>
</feature>
<gene>
    <name evidence="3" type="ORF">MNBD_ALPHA06-10</name>
</gene>
<organism evidence="3">
    <name type="scientific">hydrothermal vent metagenome</name>
    <dbReference type="NCBI Taxonomy" id="652676"/>
    <lineage>
        <taxon>unclassified sequences</taxon>
        <taxon>metagenomes</taxon>
        <taxon>ecological metagenomes</taxon>
    </lineage>
</organism>
<sequence length="818" mass="89304">MHKLRHQLQIQLALLWSRVSLWVEQSLLLVFPAIVFPALFVALALAGVFEQTGDPWRLVLAALALGGFGFFFWRAVQQANWPTSKNIKRRAETDAGLATGALSALSDEPAGEQNPTSNAFWQAHQQKLNQQTRTLRLQPIRSILAAKDVWALRVLMVLAIFTGAVLAGPAWQARLQNAFTPGILSNSGQAVTVEAWLNPPEYSGLPPVFFVAEQTKQIRALAGSEFVLRVTGSKKPPKLRVSGDTVLRQKLQKTGDGVFEARVKLSGNSQLVLSGSAKGAWQFQAQTDQPPNISFAGQPKVNETDELVFTVLAEDDFGVEQVRLLIRADETGFFEPASELELVLPKTRTLENEQVLDLTRHILAGLPVQLVLQASDGAGQISRSQPVSMLLPQKLFIQPLAKAVVEQRLLVMRDTREYAPASKLTEPAIFLQGDILFDERPSARISLAPAGVQRSAALLRGVMRAPETGIRDALVWLGLSYVRERLVKAKGQADLSELGEVMWQIALHAEGGELESAAAAMKLAEKALQNGLLLEAPPSELQRLSQKYERAVKRYLQALAKQALQADEDGGAGMSMSNDQLQQMLDALQAMSETGATGDARALLKALAQLLQNMKMQMAQGGQGEADDLVAEAMRDALEELGEMLGKQRELLDEAQQQQNADGAPQSPGNMGEMSQRQGQLQGDLNELGQSGTVQSSQSLQTLSEAETAMGEAAKALGEEDADAALIAGQKAFNQLREGAETLADEMLARQEGAKKGQNDPFGRKNNGGMQSAEGTEIPDLIEPQQARKILQELRRRAADQQRPRQELEYLDRLLDRF</sequence>
<dbReference type="InterPro" id="IPR012683">
    <property type="entry name" value="CHP02302_TM"/>
</dbReference>
<name>A0A3B0R3J4_9ZZZZ</name>
<keyword evidence="2" id="KW-0812">Transmembrane</keyword>
<feature type="transmembrane region" description="Helical" evidence="2">
    <location>
        <begin position="150"/>
        <end position="171"/>
    </location>
</feature>